<dbReference type="SUPFAM" id="SSF103473">
    <property type="entry name" value="MFS general substrate transporter"/>
    <property type="match status" value="1"/>
</dbReference>
<feature type="transmembrane region" description="Helical" evidence="2">
    <location>
        <begin position="111"/>
        <end position="129"/>
    </location>
</feature>
<dbReference type="InterPro" id="IPR039672">
    <property type="entry name" value="MFS_2"/>
</dbReference>
<dbReference type="InterPro" id="IPR036259">
    <property type="entry name" value="MFS_trans_sf"/>
</dbReference>
<dbReference type="AlphaFoldDB" id="K7RK22"/>
<feature type="transmembrane region" description="Helical" evidence="2">
    <location>
        <begin position="328"/>
        <end position="346"/>
    </location>
</feature>
<accession>K7RK22</accession>
<dbReference type="GO" id="GO:0015293">
    <property type="term" value="F:symporter activity"/>
    <property type="evidence" value="ECO:0007669"/>
    <property type="project" value="InterPro"/>
</dbReference>
<sequence length="497" mass="54297">MAVDVKKPGGSAVIPPPDGAAAKSDKPARARSGRPSMREKALYGFGDFGNGFMFDLGQSYLTKFWIDVNGIGSGVVALIFSLTKIFDAFMDPLAASWIDSRKVGRRGKFRPVMMGGAVVLALVTILTFTMPNLPMAWKIVWAIGGYAIWGVVYAFTNNPYQSMASVMSRNIEDRATMASSRQVGSLGAQWIVGFAFIPVLTMFGMEKRISWAMAALVMAAVGVLSFFICYKSSRERVRVNRSVGYERNSVKDYAKVVFTNRPLLGLVLMTLFLISAMNVNNMMMVFFAQYNLGNIGLQPRINLIMMGVSALTVLLIPKLVKRWGKKRIAIVGCLVGACANLVNFIVPTHLWSFIALVTIGYVGLAIPNGVTWAFVSDTIDYSEWHTGVRKETMVSAAFNFSRKIAQSLAALVGAGMLSLTGYVANQKIQSPETLAGIKGVLTLYPAIALVVGAVMLFFVYNLTDDKYKKIAGDLEAGRWEHGVIEDQIEEGEPDSKN</sequence>
<keyword evidence="2" id="KW-0472">Membrane</keyword>
<keyword evidence="2" id="KW-1133">Transmembrane helix</keyword>
<dbReference type="HOGENOM" id="CLU_027408_0_1_11"/>
<feature type="region of interest" description="Disordered" evidence="1">
    <location>
        <begin position="1"/>
        <end position="35"/>
    </location>
</feature>
<feature type="transmembrane region" description="Helical" evidence="2">
    <location>
        <begin position="352"/>
        <end position="375"/>
    </location>
</feature>
<feature type="transmembrane region" description="Helical" evidence="2">
    <location>
        <begin position="209"/>
        <end position="230"/>
    </location>
</feature>
<dbReference type="GO" id="GO:0005886">
    <property type="term" value="C:plasma membrane"/>
    <property type="evidence" value="ECO:0007669"/>
    <property type="project" value="TreeGrafter"/>
</dbReference>
<dbReference type="eggNOG" id="COG2211">
    <property type="taxonomic scope" value="Bacteria"/>
</dbReference>
<keyword evidence="2" id="KW-0812">Transmembrane</keyword>
<dbReference type="CDD" id="cd17332">
    <property type="entry name" value="MFS_MelB_like"/>
    <property type="match status" value="1"/>
</dbReference>
<evidence type="ECO:0000256" key="2">
    <source>
        <dbReference type="SAM" id="Phobius"/>
    </source>
</evidence>
<protein>
    <submittedName>
        <fullName evidence="3">Sugar (Glycoside-Pentoside-Hexuronide) transporter</fullName>
    </submittedName>
</protein>
<feature type="transmembrane region" description="Helical" evidence="2">
    <location>
        <begin position="135"/>
        <end position="155"/>
    </location>
</feature>
<dbReference type="EMBL" id="CP003493">
    <property type="protein sequence ID" value="AFV88249.1"/>
    <property type="molecule type" value="Genomic_DNA"/>
</dbReference>
<dbReference type="KEGG" id="pbo:PACID_04060"/>
<proteinExistence type="predicted"/>
<dbReference type="GO" id="GO:0006814">
    <property type="term" value="P:sodium ion transport"/>
    <property type="evidence" value="ECO:0007669"/>
    <property type="project" value="InterPro"/>
</dbReference>
<dbReference type="STRING" id="1171373.PACID_04060"/>
<feature type="transmembrane region" description="Helical" evidence="2">
    <location>
        <begin position="263"/>
        <end position="288"/>
    </location>
</feature>
<organism evidence="3 4">
    <name type="scientific">Acidipropionibacterium acidipropionici (strain ATCC 4875 / DSM 20272 / JCM 6432 / NBRC 12425 / NCIMB 8070 / 4)</name>
    <name type="common">Propionibacterium acidipropionici</name>
    <dbReference type="NCBI Taxonomy" id="1171373"/>
    <lineage>
        <taxon>Bacteria</taxon>
        <taxon>Bacillati</taxon>
        <taxon>Actinomycetota</taxon>
        <taxon>Actinomycetes</taxon>
        <taxon>Propionibacteriales</taxon>
        <taxon>Propionibacteriaceae</taxon>
        <taxon>Acidipropionibacterium</taxon>
    </lineage>
</organism>
<dbReference type="InterPro" id="IPR001927">
    <property type="entry name" value="Na/Gal_symport"/>
</dbReference>
<feature type="transmembrane region" description="Helical" evidence="2">
    <location>
        <begin position="70"/>
        <end position="90"/>
    </location>
</feature>
<feature type="transmembrane region" description="Helical" evidence="2">
    <location>
        <begin position="300"/>
        <end position="316"/>
    </location>
</feature>
<dbReference type="Pfam" id="PF13347">
    <property type="entry name" value="MFS_2"/>
    <property type="match status" value="1"/>
</dbReference>
<gene>
    <name evidence="3" type="ordered locus">PACID_04060</name>
</gene>
<dbReference type="PATRIC" id="fig|1171373.8.peg.410"/>
<feature type="transmembrane region" description="Helical" evidence="2">
    <location>
        <begin position="404"/>
        <end position="423"/>
    </location>
</feature>
<evidence type="ECO:0000313" key="3">
    <source>
        <dbReference type="EMBL" id="AFV88249.1"/>
    </source>
</evidence>
<feature type="transmembrane region" description="Helical" evidence="2">
    <location>
        <begin position="443"/>
        <end position="462"/>
    </location>
</feature>
<dbReference type="GO" id="GO:0008643">
    <property type="term" value="P:carbohydrate transport"/>
    <property type="evidence" value="ECO:0007669"/>
    <property type="project" value="InterPro"/>
</dbReference>
<dbReference type="NCBIfam" id="TIGR00792">
    <property type="entry name" value="gph"/>
    <property type="match status" value="1"/>
</dbReference>
<feature type="transmembrane region" description="Helical" evidence="2">
    <location>
        <begin position="183"/>
        <end position="203"/>
    </location>
</feature>
<evidence type="ECO:0000256" key="1">
    <source>
        <dbReference type="SAM" id="MobiDB-lite"/>
    </source>
</evidence>
<dbReference type="Proteomes" id="UP000000214">
    <property type="component" value="Chromosome"/>
</dbReference>
<reference evidence="3 4" key="1">
    <citation type="journal article" date="2012" name="BMC Genomics">
        <title>The genome sequence of Propionibacterium acidipropionici provides insights into its biotechnological and industrial potential.</title>
        <authorList>
            <person name="Parizzi L.P."/>
            <person name="Grassi M.C."/>
            <person name="Llerena L.A."/>
            <person name="Carazzolle M.F."/>
            <person name="Queiroz V.L."/>
            <person name="Lunardi I."/>
            <person name="Zeidler A.F."/>
            <person name="Teixeira P.J."/>
            <person name="Mieczkowski P."/>
            <person name="Rincones J."/>
            <person name="Pereira G.A."/>
        </authorList>
    </citation>
    <scope>NUCLEOTIDE SEQUENCE [LARGE SCALE GENOMIC DNA]</scope>
    <source>
        <strain evidence="4">ATCC 4875 / DSM 20272 / JCM 6432 / NBRC 12425 / NCIMB 8070</strain>
    </source>
</reference>
<dbReference type="PANTHER" id="PTHR11328">
    <property type="entry name" value="MAJOR FACILITATOR SUPERFAMILY DOMAIN-CONTAINING PROTEIN"/>
    <property type="match status" value="1"/>
</dbReference>
<name>K7RK22_ACIA4</name>
<dbReference type="PANTHER" id="PTHR11328:SF24">
    <property type="entry name" value="MAJOR FACILITATOR SUPERFAMILY (MFS) PROFILE DOMAIN-CONTAINING PROTEIN"/>
    <property type="match status" value="1"/>
</dbReference>
<evidence type="ECO:0000313" key="4">
    <source>
        <dbReference type="Proteomes" id="UP000000214"/>
    </source>
</evidence>
<dbReference type="Gene3D" id="1.20.1250.20">
    <property type="entry name" value="MFS general substrate transporter like domains"/>
    <property type="match status" value="1"/>
</dbReference>